<evidence type="ECO:0000256" key="16">
    <source>
        <dbReference type="ARBA" id="ARBA00048757"/>
    </source>
</evidence>
<evidence type="ECO:0000313" key="20">
    <source>
        <dbReference type="Proteomes" id="UP001213907"/>
    </source>
</evidence>
<evidence type="ECO:0000256" key="1">
    <source>
        <dbReference type="ARBA" id="ARBA00001927"/>
    </source>
</evidence>
<keyword evidence="9" id="KW-0479">Metal-binding</keyword>
<name>A0ABY8BM71_AFICR</name>
<dbReference type="Pfam" id="PF01058">
    <property type="entry name" value="Oxidored_q6"/>
    <property type="match status" value="1"/>
</dbReference>
<comment type="subcellular location">
    <subcellularLocation>
        <location evidence="3">Cell envelope</location>
    </subcellularLocation>
</comment>
<dbReference type="InterPro" id="IPR027394">
    <property type="entry name" value="Cytochrome-c3_hydrogenase_C"/>
</dbReference>
<evidence type="ECO:0000256" key="8">
    <source>
        <dbReference type="ARBA" id="ARBA00022485"/>
    </source>
</evidence>
<evidence type="ECO:0000256" key="5">
    <source>
        <dbReference type="ARBA" id="ARBA00011771"/>
    </source>
</evidence>
<evidence type="ECO:0000259" key="18">
    <source>
        <dbReference type="Pfam" id="PF14720"/>
    </source>
</evidence>
<comment type="cofactor">
    <cofactor evidence="2">
        <name>[4Fe-4S] cluster</name>
        <dbReference type="ChEBI" id="CHEBI:49883"/>
    </cofactor>
</comment>
<keyword evidence="10" id="KW-0732">Signal</keyword>
<evidence type="ECO:0000256" key="13">
    <source>
        <dbReference type="ARBA" id="ARBA00023014"/>
    </source>
</evidence>
<dbReference type="RefSeq" id="WP_275246695.1">
    <property type="nucleotide sequence ID" value="NZ_BAABDX010000001.1"/>
</dbReference>
<evidence type="ECO:0000256" key="9">
    <source>
        <dbReference type="ARBA" id="ARBA00022723"/>
    </source>
</evidence>
<proteinExistence type="inferred from homology"/>
<comment type="cofactor">
    <cofactor evidence="1">
        <name>[3Fe-4S] cluster</name>
        <dbReference type="ChEBI" id="CHEBI:21137"/>
    </cofactor>
</comment>
<dbReference type="PRINTS" id="PR00614">
    <property type="entry name" value="NIHGNASESMLL"/>
</dbReference>
<dbReference type="EC" id="1.12.99.6" evidence="6"/>
<dbReference type="Gene3D" id="4.10.480.10">
    <property type="entry name" value="Cytochrome-c3 hydrogenase, C-terminal domain"/>
    <property type="match status" value="1"/>
</dbReference>
<dbReference type="InterPro" id="IPR001821">
    <property type="entry name" value="NiFe_hydrogenase_ssu"/>
</dbReference>
<keyword evidence="20" id="KW-1185">Reference proteome</keyword>
<evidence type="ECO:0000256" key="6">
    <source>
        <dbReference type="ARBA" id="ARBA00012082"/>
    </source>
</evidence>
<protein>
    <recommendedName>
        <fullName evidence="6">hydrogenase (acceptor)</fullName>
        <ecNumber evidence="6">1.12.99.6</ecNumber>
    </recommendedName>
</protein>
<keyword evidence="7" id="KW-1003">Cell membrane</keyword>
<evidence type="ECO:0000256" key="7">
    <source>
        <dbReference type="ARBA" id="ARBA00022475"/>
    </source>
</evidence>
<evidence type="ECO:0000256" key="14">
    <source>
        <dbReference type="ARBA" id="ARBA00023136"/>
    </source>
</evidence>
<keyword evidence="15" id="KW-0003">3Fe-4S</keyword>
<keyword evidence="8" id="KW-0004">4Fe-4S</keyword>
<gene>
    <name evidence="19" type="ORF">AFIC_002647</name>
</gene>
<dbReference type="Pfam" id="PF14720">
    <property type="entry name" value="NiFe_hyd_SSU_C"/>
    <property type="match status" value="1"/>
</dbReference>
<organism evidence="19 20">
    <name type="scientific">Afipia carboxydohydrogena</name>
    <name type="common">Pseudomonas carboxydohydrogena</name>
    <dbReference type="NCBI Taxonomy" id="290"/>
    <lineage>
        <taxon>Bacteria</taxon>
        <taxon>Pseudomonadati</taxon>
        <taxon>Pseudomonadota</taxon>
        <taxon>Alphaproteobacteria</taxon>
        <taxon>Hyphomicrobiales</taxon>
        <taxon>Nitrobacteraceae</taxon>
        <taxon>Afipia</taxon>
    </lineage>
</organism>
<comment type="subunit">
    <text evidence="5">Heterodimer of a large and a small subunit.</text>
</comment>
<dbReference type="PANTHER" id="PTHR30013">
    <property type="entry name" value="NIFE / NIFESE HYDROGENASE SMALL SUBUNIT FAMILY MEMBER"/>
    <property type="match status" value="1"/>
</dbReference>
<feature type="domain" description="NADH:ubiquinone oxidoreductase-like 20kDa subunit" evidence="17">
    <location>
        <begin position="16"/>
        <end position="180"/>
    </location>
</feature>
<dbReference type="SUPFAM" id="SSF56770">
    <property type="entry name" value="HydA/Nqo6-like"/>
    <property type="match status" value="1"/>
</dbReference>
<evidence type="ECO:0000313" key="19">
    <source>
        <dbReference type="EMBL" id="WEF51083.1"/>
    </source>
</evidence>
<dbReference type="PIRSF" id="PIRSF000310">
    <property type="entry name" value="NiFe_hyd_ssu"/>
    <property type="match status" value="1"/>
</dbReference>
<comment type="similarity">
    <text evidence="4">Belongs to the [NiFe]/[NiFeSe] hydrogenase small subunit family.</text>
</comment>
<feature type="domain" description="Cytochrome-c3 hydrogenase C-terminal" evidence="18">
    <location>
        <begin position="203"/>
        <end position="278"/>
    </location>
</feature>
<dbReference type="InterPro" id="IPR037024">
    <property type="entry name" value="NiFe_Hase_small_N_sf"/>
</dbReference>
<keyword evidence="13" id="KW-0411">Iron-sulfur</keyword>
<evidence type="ECO:0000256" key="4">
    <source>
        <dbReference type="ARBA" id="ARBA00006605"/>
    </source>
</evidence>
<evidence type="ECO:0000259" key="17">
    <source>
        <dbReference type="Pfam" id="PF01058"/>
    </source>
</evidence>
<keyword evidence="12" id="KW-0408">Iron</keyword>
<reference evidence="19 20" key="1">
    <citation type="submission" date="2022-11" db="EMBL/GenBank/DDBJ databases">
        <authorList>
            <person name="Siebert D."/>
            <person name="Busche T."/>
            <person name="Saydam E."/>
            <person name="Kalinowski J."/>
            <person name="Ruckert C."/>
            <person name="Blombach B."/>
        </authorList>
    </citation>
    <scope>NUCLEOTIDE SEQUENCE [LARGE SCALE GENOMIC DNA]</scope>
    <source>
        <strain evidence="19 20">DSM 1083</strain>
    </source>
</reference>
<evidence type="ECO:0000256" key="12">
    <source>
        <dbReference type="ARBA" id="ARBA00023004"/>
    </source>
</evidence>
<dbReference type="PANTHER" id="PTHR30013:SF5">
    <property type="entry name" value="HYDROGENASE SMALL SUBUNIT"/>
    <property type="match status" value="1"/>
</dbReference>
<dbReference type="InterPro" id="IPR006137">
    <property type="entry name" value="NADH_UbQ_OxRdtase-like_20kDa"/>
</dbReference>
<evidence type="ECO:0000256" key="15">
    <source>
        <dbReference type="ARBA" id="ARBA00023291"/>
    </source>
</evidence>
<evidence type="ECO:0000256" key="11">
    <source>
        <dbReference type="ARBA" id="ARBA00023002"/>
    </source>
</evidence>
<evidence type="ECO:0000256" key="10">
    <source>
        <dbReference type="ARBA" id="ARBA00022729"/>
    </source>
</evidence>
<keyword evidence="14" id="KW-0472">Membrane</keyword>
<dbReference type="Proteomes" id="UP001213907">
    <property type="component" value="Chromosome"/>
</dbReference>
<dbReference type="EMBL" id="CP113162">
    <property type="protein sequence ID" value="WEF51083.1"/>
    <property type="molecule type" value="Genomic_DNA"/>
</dbReference>
<evidence type="ECO:0000256" key="3">
    <source>
        <dbReference type="ARBA" id="ARBA00004196"/>
    </source>
</evidence>
<sequence>MKRPGRTVLWLQSGGCGGCTMSMMCAENPGLFATLENFGLDFLWHPSLSEESGTEVIDILNDIIAGRRTLDILCFEGSVLRGPNGTGKFHILAGTDRPMLEWLHLIAPLANYVVAVGTCATYGGITAAGSNPTDATGLQYDGRNEGGALGAAFRSRSGLPVINIAGCPTHPNWVSETLMLLSEDALALSDLDTLRRPRFYADHLVHHGCSRNEYYEYKASAESLSEIGCMMENLGCVGTQAHGDCNTRAWNGEGSCTRGGYPCINCTAPEFEEPGHVFTETPKIGGIPIGLPTDMPKAWFIALASLSKAATPPRLRRNATADHIVAPPADRNTNLK</sequence>
<dbReference type="InterPro" id="IPR037148">
    <property type="entry name" value="NiFe-Hase_small_C_sf"/>
</dbReference>
<comment type="catalytic activity">
    <reaction evidence="16">
        <text>H2 + A = AH2</text>
        <dbReference type="Rhea" id="RHEA:12116"/>
        <dbReference type="ChEBI" id="CHEBI:13193"/>
        <dbReference type="ChEBI" id="CHEBI:17499"/>
        <dbReference type="ChEBI" id="CHEBI:18276"/>
        <dbReference type="EC" id="1.12.99.6"/>
    </reaction>
</comment>
<evidence type="ECO:0000256" key="2">
    <source>
        <dbReference type="ARBA" id="ARBA00001966"/>
    </source>
</evidence>
<dbReference type="Gene3D" id="3.40.50.700">
    <property type="entry name" value="NADH:ubiquinone oxidoreductase-like, 20kDa subunit"/>
    <property type="match status" value="1"/>
</dbReference>
<keyword evidence="11" id="KW-0560">Oxidoreductase</keyword>
<accession>A0ABY8BM71</accession>